<feature type="compositionally biased region" description="Low complexity" evidence="1">
    <location>
        <begin position="25"/>
        <end position="38"/>
    </location>
</feature>
<keyword evidence="3" id="KW-1185">Reference proteome</keyword>
<evidence type="ECO:0000313" key="2">
    <source>
        <dbReference type="EMBL" id="CCX04628.1"/>
    </source>
</evidence>
<protein>
    <submittedName>
        <fullName evidence="2">Uncharacterized protein</fullName>
    </submittedName>
</protein>
<proteinExistence type="predicted"/>
<dbReference type="EMBL" id="HF935211">
    <property type="protein sequence ID" value="CCX04628.1"/>
    <property type="molecule type" value="Genomic_DNA"/>
</dbReference>
<organism evidence="2 3">
    <name type="scientific">Pyronema omphalodes (strain CBS 100304)</name>
    <name type="common">Pyronema confluens</name>
    <dbReference type="NCBI Taxonomy" id="1076935"/>
    <lineage>
        <taxon>Eukaryota</taxon>
        <taxon>Fungi</taxon>
        <taxon>Dikarya</taxon>
        <taxon>Ascomycota</taxon>
        <taxon>Pezizomycotina</taxon>
        <taxon>Pezizomycetes</taxon>
        <taxon>Pezizales</taxon>
        <taxon>Pyronemataceae</taxon>
        <taxon>Pyronema</taxon>
    </lineage>
</organism>
<reference evidence="2 3" key="1">
    <citation type="journal article" date="2013" name="PLoS Genet.">
        <title>The genome and development-dependent transcriptomes of Pyronema confluens: a window into fungal evolution.</title>
        <authorList>
            <person name="Traeger S."/>
            <person name="Altegoer F."/>
            <person name="Freitag M."/>
            <person name="Gabaldon T."/>
            <person name="Kempken F."/>
            <person name="Kumar A."/>
            <person name="Marcet-Houben M."/>
            <person name="Poggeler S."/>
            <person name="Stajich J.E."/>
            <person name="Nowrousian M."/>
        </authorList>
    </citation>
    <scope>NUCLEOTIDE SEQUENCE [LARGE SCALE GENOMIC DNA]</scope>
    <source>
        <strain evidence="3">CBS 100304</strain>
        <tissue evidence="2">Vegetative mycelium</tissue>
    </source>
</reference>
<accession>U4KU05</accession>
<gene>
    <name evidence="2" type="ORF">PCON_03059</name>
</gene>
<evidence type="ECO:0000256" key="1">
    <source>
        <dbReference type="SAM" id="MobiDB-lite"/>
    </source>
</evidence>
<evidence type="ECO:0000313" key="3">
    <source>
        <dbReference type="Proteomes" id="UP000018144"/>
    </source>
</evidence>
<dbReference type="Proteomes" id="UP000018144">
    <property type="component" value="Unassembled WGS sequence"/>
</dbReference>
<name>U4KU05_PYROM</name>
<feature type="region of interest" description="Disordered" evidence="1">
    <location>
        <begin position="18"/>
        <end position="40"/>
    </location>
</feature>
<sequence length="181" mass="20193">MGSTSIFNDLIGPLGNLQLNSPAVTETENSTPNSSSQTKDNGEWKIVIECPHKGVTVRLLRHYLGTYRGQEHPARSLAPLMSFFLPVGHQYKILPTRENLSRPYASMLEGMRAQSCIVNPCFIVVTPEIKEFAEQFGGIGEPVAFLAYIFPLVVQWAVLFKDPSGEPHLYDVLLHRHVAMD</sequence>
<dbReference type="AlphaFoldDB" id="U4KU05"/>